<evidence type="ECO:0000256" key="1">
    <source>
        <dbReference type="SAM" id="Phobius"/>
    </source>
</evidence>
<keyword evidence="1" id="KW-1133">Transmembrane helix</keyword>
<keyword evidence="4" id="KW-1185">Reference proteome</keyword>
<gene>
    <name evidence="3" type="ORF">AS180_04045</name>
    <name evidence="2" type="ORF">AS180_20825</name>
</gene>
<dbReference type="EMBL" id="LNQP01000010">
    <property type="protein sequence ID" value="KSU89174.1"/>
    <property type="molecule type" value="Genomic_DNA"/>
</dbReference>
<dbReference type="EMBL" id="LNQP01000126">
    <property type="protein sequence ID" value="KSU86050.1"/>
    <property type="molecule type" value="Genomic_DNA"/>
</dbReference>
<name>A0A0V8JQE3_9BACI</name>
<sequence length="65" mass="7642">KFYGQSEWAIQNQVFIALIVFCLNVIAQIETKSKRKTLQISRFLRASLWKPAHIWIRKIKGKTVP</sequence>
<feature type="non-terminal residue" evidence="3">
    <location>
        <position position="1"/>
    </location>
</feature>
<keyword evidence="1" id="KW-0812">Transmembrane</keyword>
<organism evidence="3 4">
    <name type="scientific">Priestia veravalensis</name>
    <dbReference type="NCBI Taxonomy" id="1414648"/>
    <lineage>
        <taxon>Bacteria</taxon>
        <taxon>Bacillati</taxon>
        <taxon>Bacillota</taxon>
        <taxon>Bacilli</taxon>
        <taxon>Bacillales</taxon>
        <taxon>Bacillaceae</taxon>
        <taxon>Priestia</taxon>
    </lineage>
</organism>
<feature type="transmembrane region" description="Helical" evidence="1">
    <location>
        <begin position="12"/>
        <end position="29"/>
    </location>
</feature>
<keyword evidence="1" id="KW-0472">Membrane</keyword>
<evidence type="ECO:0000313" key="2">
    <source>
        <dbReference type="EMBL" id="KSU86050.1"/>
    </source>
</evidence>
<dbReference type="Proteomes" id="UP000053681">
    <property type="component" value="Unassembled WGS sequence"/>
</dbReference>
<evidence type="ECO:0000313" key="3">
    <source>
        <dbReference type="EMBL" id="KSU89174.1"/>
    </source>
</evidence>
<reference evidence="3 4" key="1">
    <citation type="submission" date="2015-11" db="EMBL/GenBank/DDBJ databases">
        <title>Bacillus caseinolyticus sp nov.</title>
        <authorList>
            <person name="Dastager S.G."/>
            <person name="Mawlankar R."/>
        </authorList>
    </citation>
    <scope>NUCLEOTIDE SEQUENCE [LARGE SCALE GENOMIC DNA]</scope>
    <source>
        <strain evidence="3 4">SGD-V-76</strain>
    </source>
</reference>
<evidence type="ECO:0000313" key="4">
    <source>
        <dbReference type="Proteomes" id="UP000053681"/>
    </source>
</evidence>
<comment type="caution">
    <text evidence="3">The sequence shown here is derived from an EMBL/GenBank/DDBJ whole genome shotgun (WGS) entry which is preliminary data.</text>
</comment>
<protein>
    <submittedName>
        <fullName evidence="3">Transposase</fullName>
    </submittedName>
</protein>
<proteinExistence type="predicted"/>
<accession>A0A0V8JQE3</accession>
<dbReference type="AlphaFoldDB" id="A0A0V8JQE3"/>